<reference evidence="3" key="1">
    <citation type="submission" date="2014-10" db="EMBL/GenBank/DDBJ databases">
        <authorList>
            <person name="King R."/>
        </authorList>
    </citation>
    <scope>NUCLEOTIDE SEQUENCE [LARGE SCALE GENOMIC DNA]</scope>
    <source>
        <strain evidence="3">A3/5</strain>
    </source>
</reference>
<keyword evidence="1" id="KW-1133">Transmembrane helix</keyword>
<proteinExistence type="predicted"/>
<dbReference type="Proteomes" id="UP000245910">
    <property type="component" value="Chromosome II"/>
</dbReference>
<dbReference type="GeneID" id="37257162"/>
<dbReference type="InterPro" id="IPR025363">
    <property type="entry name" value="DUF4267"/>
</dbReference>
<protein>
    <submittedName>
        <fullName evidence="2">Uncharacterized protein</fullName>
    </submittedName>
</protein>
<dbReference type="AlphaFoldDB" id="A0A2L2T9W1"/>
<dbReference type="OrthoDB" id="2989864at2759"/>
<evidence type="ECO:0000256" key="1">
    <source>
        <dbReference type="SAM" id="Phobius"/>
    </source>
</evidence>
<name>A0A2L2T9W1_9HYPO</name>
<accession>A0A2L2T9W1</accession>
<keyword evidence="3" id="KW-1185">Reference proteome</keyword>
<dbReference type="Pfam" id="PF14087">
    <property type="entry name" value="DUF4267"/>
    <property type="match status" value="1"/>
</dbReference>
<evidence type="ECO:0000313" key="2">
    <source>
        <dbReference type="EMBL" id="CEI61087.1"/>
    </source>
</evidence>
<feature type="transmembrane region" description="Helical" evidence="1">
    <location>
        <begin position="110"/>
        <end position="128"/>
    </location>
</feature>
<evidence type="ECO:0000313" key="3">
    <source>
        <dbReference type="Proteomes" id="UP000245910"/>
    </source>
</evidence>
<keyword evidence="1" id="KW-0812">Transmembrane</keyword>
<dbReference type="KEGG" id="fvn:FVRRES_05523"/>
<organism evidence="2 3">
    <name type="scientific">Fusarium venenatum</name>
    <dbReference type="NCBI Taxonomy" id="56646"/>
    <lineage>
        <taxon>Eukaryota</taxon>
        <taxon>Fungi</taxon>
        <taxon>Dikarya</taxon>
        <taxon>Ascomycota</taxon>
        <taxon>Pezizomycotina</taxon>
        <taxon>Sordariomycetes</taxon>
        <taxon>Hypocreomycetidae</taxon>
        <taxon>Hypocreales</taxon>
        <taxon>Nectriaceae</taxon>
        <taxon>Fusarium</taxon>
    </lineage>
</organism>
<feature type="transmembrane region" description="Helical" evidence="1">
    <location>
        <begin position="12"/>
        <end position="32"/>
    </location>
</feature>
<dbReference type="EMBL" id="LN649230">
    <property type="protein sequence ID" value="CEI61087.1"/>
    <property type="molecule type" value="Genomic_DNA"/>
</dbReference>
<keyword evidence="1" id="KW-0472">Membrane</keyword>
<dbReference type="RefSeq" id="XP_025584807.1">
    <property type="nucleotide sequence ID" value="XM_025733952.2"/>
</dbReference>
<sequence>MASGLFSDFSLWHIPAVFVATAFTFGGLLPFISPARAMREYGLPERIANSQPAHTAFAIYGSRVSAYGLALWYFYLSGQYSTVDTLISLTFWWGAADLYVCLKAGAPGTAAWRLASSVLLSGWGYLGLTAKGSL</sequence>